<comment type="similarity">
    <text evidence="8">Belongs to the inositol monophosphatase superfamily.</text>
</comment>
<feature type="binding site" evidence="23">
    <location>
        <position position="294"/>
    </location>
    <ligand>
        <name>Mg(2+)</name>
        <dbReference type="ChEBI" id="CHEBI:18420"/>
        <label>1</label>
        <note>catalytic</note>
    </ligand>
</feature>
<evidence type="ECO:0000256" key="10">
    <source>
        <dbReference type="ARBA" id="ARBA00022517"/>
    </source>
</evidence>
<dbReference type="FunFam" id="3.40.190.80:FF:000007">
    <property type="entry name" value="Blast:Putative inositol monophosphatase 3"/>
    <property type="match status" value="1"/>
</dbReference>
<feature type="binding site" evidence="23">
    <location>
        <position position="466"/>
    </location>
    <ligand>
        <name>Mg(2+)</name>
        <dbReference type="ChEBI" id="CHEBI:18420"/>
        <label>1</label>
        <note>catalytic</note>
    </ligand>
</feature>
<accession>A0A2A2J253</accession>
<evidence type="ECO:0000256" key="3">
    <source>
        <dbReference type="ARBA" id="ARBA00004090"/>
    </source>
</evidence>
<comment type="caution">
    <text evidence="26">The sequence shown here is derived from an EMBL/GenBank/DDBJ whole genome shotgun (WGS) entry which is preliminary data.</text>
</comment>
<evidence type="ECO:0000256" key="7">
    <source>
        <dbReference type="ARBA" id="ARBA00007869"/>
    </source>
</evidence>
<evidence type="ECO:0000256" key="25">
    <source>
        <dbReference type="SAM" id="Phobius"/>
    </source>
</evidence>
<name>A0A2A2J253_9BILA</name>
<evidence type="ECO:0000313" key="26">
    <source>
        <dbReference type="EMBL" id="PAV55950.1"/>
    </source>
</evidence>
<feature type="transmembrane region" description="Helical" evidence="25">
    <location>
        <begin position="195"/>
        <end position="214"/>
    </location>
</feature>
<keyword evidence="19" id="KW-0539">Nucleus</keyword>
<evidence type="ECO:0000256" key="14">
    <source>
        <dbReference type="ARBA" id="ARBA00022801"/>
    </source>
</evidence>
<comment type="function">
    <text evidence="3">Involved in nucleolar integrity and required for processing of the pre-rRNA for the 60S ribosome subunit.</text>
</comment>
<evidence type="ECO:0000256" key="6">
    <source>
        <dbReference type="ARBA" id="ARBA00005152"/>
    </source>
</evidence>
<keyword evidence="16 25" id="KW-1133">Transmembrane helix</keyword>
<keyword evidence="11" id="KW-0698">rRNA processing</keyword>
<comment type="subcellular location">
    <subcellularLocation>
        <location evidence="4">Membrane</location>
        <topology evidence="4">Single-pass membrane protein</topology>
    </subcellularLocation>
    <subcellularLocation>
        <location evidence="5">Nucleus</location>
        <location evidence="5">Nucleolus</location>
    </subcellularLocation>
</comment>
<comment type="cofactor">
    <cofactor evidence="2 23">
        <name>Mg(2+)</name>
        <dbReference type="ChEBI" id="CHEBI:18420"/>
    </cofactor>
</comment>
<dbReference type="EMBL" id="LIAE01010739">
    <property type="protein sequence ID" value="PAV55950.1"/>
    <property type="molecule type" value="Genomic_DNA"/>
</dbReference>
<dbReference type="GO" id="GO:0005730">
    <property type="term" value="C:nucleolus"/>
    <property type="evidence" value="ECO:0007669"/>
    <property type="project" value="UniProtKB-SubCell"/>
</dbReference>
<dbReference type="GO" id="GO:0016020">
    <property type="term" value="C:membrane"/>
    <property type="evidence" value="ECO:0007669"/>
    <property type="project" value="UniProtKB-SubCell"/>
</dbReference>
<gene>
    <name evidence="26" type="ORF">WR25_06056</name>
</gene>
<dbReference type="FunFam" id="3.30.540.10:FF:000012">
    <property type="entry name" value="Blast:Putative inositol monophosphatase 3"/>
    <property type="match status" value="1"/>
</dbReference>
<keyword evidence="12 25" id="KW-0812">Transmembrane</keyword>
<feature type="binding site" evidence="23">
    <location>
        <position position="341"/>
    </location>
    <ligand>
        <name>Mg(2+)</name>
        <dbReference type="ChEBI" id="CHEBI:18420"/>
        <label>1</label>
        <note>catalytic</note>
    </ligand>
</feature>
<dbReference type="Gene3D" id="3.40.190.80">
    <property type="match status" value="1"/>
</dbReference>
<feature type="compositionally biased region" description="Basic and acidic residues" evidence="24">
    <location>
        <begin position="1"/>
        <end position="10"/>
    </location>
</feature>
<dbReference type="EC" id="3.1.3.25" evidence="9"/>
<evidence type="ECO:0000256" key="20">
    <source>
        <dbReference type="ARBA" id="ARBA00042119"/>
    </source>
</evidence>
<evidence type="ECO:0000256" key="23">
    <source>
        <dbReference type="PIRSR" id="PIRSR600760-2"/>
    </source>
</evidence>
<evidence type="ECO:0000256" key="16">
    <source>
        <dbReference type="ARBA" id="ARBA00022989"/>
    </source>
</evidence>
<evidence type="ECO:0000313" key="27">
    <source>
        <dbReference type="Proteomes" id="UP000218231"/>
    </source>
</evidence>
<keyword evidence="17" id="KW-0175">Coiled coil</keyword>
<evidence type="ECO:0000256" key="12">
    <source>
        <dbReference type="ARBA" id="ARBA00022692"/>
    </source>
</evidence>
<dbReference type="GO" id="GO:0046854">
    <property type="term" value="P:phosphatidylinositol phosphate biosynthetic process"/>
    <property type="evidence" value="ECO:0007669"/>
    <property type="project" value="InterPro"/>
</dbReference>
<evidence type="ECO:0000256" key="22">
    <source>
        <dbReference type="ARBA" id="ARBA00074068"/>
    </source>
</evidence>
<keyword evidence="13 23" id="KW-0479">Metal-binding</keyword>
<evidence type="ECO:0000256" key="19">
    <source>
        <dbReference type="ARBA" id="ARBA00023242"/>
    </source>
</evidence>
<reference evidence="26 27" key="1">
    <citation type="journal article" date="2017" name="Curr. Biol.">
        <title>Genome architecture and evolution of a unichromosomal asexual nematode.</title>
        <authorList>
            <person name="Fradin H."/>
            <person name="Zegar C."/>
            <person name="Gutwein M."/>
            <person name="Lucas J."/>
            <person name="Kovtun M."/>
            <person name="Corcoran D."/>
            <person name="Baugh L.R."/>
            <person name="Kiontke K."/>
            <person name="Gunsalus K."/>
            <person name="Fitch D.H."/>
            <person name="Piano F."/>
        </authorList>
    </citation>
    <scope>NUCLEOTIDE SEQUENCE [LARGE SCALE GENOMIC DNA]</scope>
    <source>
        <strain evidence="26">PF1309</strain>
    </source>
</reference>
<evidence type="ECO:0000256" key="9">
    <source>
        <dbReference type="ARBA" id="ARBA00013106"/>
    </source>
</evidence>
<evidence type="ECO:0000256" key="18">
    <source>
        <dbReference type="ARBA" id="ARBA00023136"/>
    </source>
</evidence>
<feature type="compositionally biased region" description="Basic and acidic residues" evidence="24">
    <location>
        <begin position="74"/>
        <end position="103"/>
    </location>
</feature>
<feature type="region of interest" description="Disordered" evidence="24">
    <location>
        <begin position="1"/>
        <end position="103"/>
    </location>
</feature>
<dbReference type="GO" id="GO:0005794">
    <property type="term" value="C:Golgi apparatus"/>
    <property type="evidence" value="ECO:0007669"/>
    <property type="project" value="UniProtKB-ARBA"/>
</dbReference>
<feature type="binding site" evidence="23">
    <location>
        <position position="344"/>
    </location>
    <ligand>
        <name>Mg(2+)</name>
        <dbReference type="ChEBI" id="CHEBI:18420"/>
        <label>1</label>
        <note>catalytic</note>
    </ligand>
</feature>
<keyword evidence="14" id="KW-0378">Hydrolase</keyword>
<dbReference type="PANTHER" id="PTHR43028">
    <property type="entry name" value="3'(2'),5'-BISPHOSPHATE NUCLEOTIDASE 1"/>
    <property type="match status" value="1"/>
</dbReference>
<dbReference type="SUPFAM" id="SSF56655">
    <property type="entry name" value="Carbohydrate phosphatase"/>
    <property type="match status" value="1"/>
</dbReference>
<dbReference type="InterPro" id="IPR050725">
    <property type="entry name" value="CysQ/Inositol_MonoPase"/>
</dbReference>
<dbReference type="AlphaFoldDB" id="A0A2A2J253"/>
<organism evidence="26 27">
    <name type="scientific">Diploscapter pachys</name>
    <dbReference type="NCBI Taxonomy" id="2018661"/>
    <lineage>
        <taxon>Eukaryota</taxon>
        <taxon>Metazoa</taxon>
        <taxon>Ecdysozoa</taxon>
        <taxon>Nematoda</taxon>
        <taxon>Chromadorea</taxon>
        <taxon>Rhabditida</taxon>
        <taxon>Rhabditina</taxon>
        <taxon>Rhabditomorpha</taxon>
        <taxon>Rhabditoidea</taxon>
        <taxon>Rhabditidae</taxon>
        <taxon>Diploscapter</taxon>
    </lineage>
</organism>
<dbReference type="Pfam" id="PF03879">
    <property type="entry name" value="Cgr1"/>
    <property type="match status" value="1"/>
</dbReference>
<dbReference type="CDD" id="cd01640">
    <property type="entry name" value="IPPase"/>
    <property type="match status" value="1"/>
</dbReference>
<evidence type="ECO:0000256" key="1">
    <source>
        <dbReference type="ARBA" id="ARBA00001033"/>
    </source>
</evidence>
<dbReference type="GO" id="GO:0046872">
    <property type="term" value="F:metal ion binding"/>
    <property type="evidence" value="ECO:0007669"/>
    <property type="project" value="UniProtKB-KW"/>
</dbReference>
<dbReference type="OrthoDB" id="74460at2759"/>
<dbReference type="GO" id="GO:0008254">
    <property type="term" value="F:3'-nucleotidase activity"/>
    <property type="evidence" value="ECO:0007669"/>
    <property type="project" value="TreeGrafter"/>
</dbReference>
<keyword evidence="15 23" id="KW-0460">Magnesium</keyword>
<evidence type="ECO:0000256" key="8">
    <source>
        <dbReference type="ARBA" id="ARBA00009759"/>
    </source>
</evidence>
<dbReference type="Proteomes" id="UP000218231">
    <property type="component" value="Unassembled WGS sequence"/>
</dbReference>
<protein>
    <recommendedName>
        <fullName evidence="22">Putative inositol monophosphatase 3</fullName>
        <ecNumber evidence="9">3.1.3.25</ecNumber>
    </recommendedName>
    <alternativeName>
        <fullName evidence="21">Inositol-1(or 4)-monophosphatase 3</fullName>
    </alternativeName>
    <alternativeName>
        <fullName evidence="20">Myo-inositol monophosphatase A3</fullName>
    </alternativeName>
</protein>
<evidence type="ECO:0000256" key="2">
    <source>
        <dbReference type="ARBA" id="ARBA00001946"/>
    </source>
</evidence>
<sequence>MTSADSESRTSKGPTVPTEKISKITQGKRKSGRVWKESKKKNDLNHKMKTLKSSWQKKMGKKAKEQQTKLLQQEIRDNREKEKQEKIERRKEQEQRRLENERKSEVVQVIKNVSKLKKTKKRQLRKLEKRDRDHFDLSLYSLQSTATGSGSVPRSQSGFLSVSPALVFESWNSLINPENPSRSAMQVRLQAKNTFTLLMVIGFIYLAYLIFFQAGDGFPEIDINLRDIASYAVLAVEMGGSAVKKIHEESGLHISKKGLTDEGKDELLTKADLISNYLILDVLQRFPKLKIVSEEKDSKVTEQEANRYRDDQYSIWLSVKDILDKMPERRLQLSDVQVYVDPLDATQEYTENLTQYVTVMTCVTHGDEPIFGAIYRPFFDETIFGINGWGVMSSSGSKLTPVDLDKTIKTVVVSRSHAGKVESFAKNAFGQETKVEPAGGSGYKTLRLVNGTAEVYVHTTAIKKWDTCAGDAILRAMGGSMLDLEGNPLKYGQNEPVLNQKGLLASVRTPYTYFKEVQPFVKDSKL</sequence>
<keyword evidence="27" id="KW-1185">Reference proteome</keyword>
<evidence type="ECO:0000256" key="13">
    <source>
        <dbReference type="ARBA" id="ARBA00022723"/>
    </source>
</evidence>
<evidence type="ECO:0000256" key="15">
    <source>
        <dbReference type="ARBA" id="ARBA00022842"/>
    </source>
</evidence>
<dbReference type="InterPro" id="IPR000760">
    <property type="entry name" value="Inositol_monophosphatase-like"/>
</dbReference>
<proteinExistence type="inferred from homology"/>
<evidence type="ECO:0000256" key="21">
    <source>
        <dbReference type="ARBA" id="ARBA00042949"/>
    </source>
</evidence>
<evidence type="ECO:0000256" key="5">
    <source>
        <dbReference type="ARBA" id="ARBA00004604"/>
    </source>
</evidence>
<dbReference type="PANTHER" id="PTHR43028:SF4">
    <property type="entry name" value="INOSITOL MONOPHOSPHATASE 3"/>
    <property type="match status" value="1"/>
</dbReference>
<keyword evidence="18 25" id="KW-0472">Membrane</keyword>
<evidence type="ECO:0000256" key="24">
    <source>
        <dbReference type="SAM" id="MobiDB-lite"/>
    </source>
</evidence>
<dbReference type="Gene3D" id="3.30.540.10">
    <property type="entry name" value="Fructose-1,6-Bisphosphatase, subunit A, domain 1"/>
    <property type="match status" value="1"/>
</dbReference>
<dbReference type="GO" id="GO:0006364">
    <property type="term" value="P:rRNA processing"/>
    <property type="evidence" value="ECO:0007669"/>
    <property type="project" value="UniProtKB-KW"/>
</dbReference>
<keyword evidence="10" id="KW-0690">Ribosome biogenesis</keyword>
<feature type="compositionally biased region" description="Basic and acidic residues" evidence="24">
    <location>
        <begin position="34"/>
        <end position="46"/>
    </location>
</feature>
<dbReference type="InterPro" id="IPR005579">
    <property type="entry name" value="Cgr1-like"/>
</dbReference>
<dbReference type="STRING" id="2018661.A0A2A2J253"/>
<comment type="similarity">
    <text evidence="7">Belongs to the CGR1 family.</text>
</comment>
<dbReference type="Pfam" id="PF00459">
    <property type="entry name" value="Inositol_P"/>
    <property type="match status" value="1"/>
</dbReference>
<dbReference type="GO" id="GO:0052834">
    <property type="term" value="F:inositol monophosphate phosphatase activity"/>
    <property type="evidence" value="ECO:0007669"/>
    <property type="project" value="UniProtKB-EC"/>
</dbReference>
<comment type="catalytic activity">
    <reaction evidence="1">
        <text>a myo-inositol phosphate + H2O = myo-inositol + phosphate</text>
        <dbReference type="Rhea" id="RHEA:24056"/>
        <dbReference type="ChEBI" id="CHEBI:15377"/>
        <dbReference type="ChEBI" id="CHEBI:17268"/>
        <dbReference type="ChEBI" id="CHEBI:43474"/>
        <dbReference type="ChEBI" id="CHEBI:84139"/>
        <dbReference type="EC" id="3.1.3.25"/>
    </reaction>
</comment>
<evidence type="ECO:0000256" key="4">
    <source>
        <dbReference type="ARBA" id="ARBA00004167"/>
    </source>
</evidence>
<evidence type="ECO:0000256" key="17">
    <source>
        <dbReference type="ARBA" id="ARBA00023054"/>
    </source>
</evidence>
<comment type="pathway">
    <text evidence="6">Polyol metabolism; myo-inositol biosynthesis; myo-inositol from D-glucose 6-phosphate: step 2/2.</text>
</comment>
<dbReference type="InterPro" id="IPR020550">
    <property type="entry name" value="Inositol_monophosphatase_CS"/>
</dbReference>
<evidence type="ECO:0000256" key="11">
    <source>
        <dbReference type="ARBA" id="ARBA00022552"/>
    </source>
</evidence>
<feature type="binding site" evidence="23">
    <location>
        <position position="343"/>
    </location>
    <ligand>
        <name>Mg(2+)</name>
        <dbReference type="ChEBI" id="CHEBI:18420"/>
        <label>1</label>
        <note>catalytic</note>
    </ligand>
</feature>
<dbReference type="PROSITE" id="PS00630">
    <property type="entry name" value="IMP_2"/>
    <property type="match status" value="1"/>
</dbReference>